<organism evidence="3 4">
    <name type="scientific">Flaviramulus multivorans</name>
    <dbReference type="NCBI Taxonomy" id="1304750"/>
    <lineage>
        <taxon>Bacteria</taxon>
        <taxon>Pseudomonadati</taxon>
        <taxon>Bacteroidota</taxon>
        <taxon>Flavobacteriia</taxon>
        <taxon>Flavobacteriales</taxon>
        <taxon>Flavobacteriaceae</taxon>
        <taxon>Flaviramulus</taxon>
    </lineage>
</organism>
<evidence type="ECO:0000259" key="2">
    <source>
        <dbReference type="PROSITE" id="PS50975"/>
    </source>
</evidence>
<dbReference type="Proteomes" id="UP001200022">
    <property type="component" value="Unassembled WGS sequence"/>
</dbReference>
<dbReference type="InterPro" id="IPR048764">
    <property type="entry name" value="PylC_N"/>
</dbReference>
<dbReference type="Gene3D" id="3.40.50.20">
    <property type="match status" value="1"/>
</dbReference>
<dbReference type="Pfam" id="PF21360">
    <property type="entry name" value="PylC-like_N"/>
    <property type="match status" value="1"/>
</dbReference>
<accession>A0ABS9IGZ5</accession>
<sequence length="322" mass="36998">MNNVLITSGGRRVSLVKAFKKELKAIFPQGKVFVADFNPSLSPAAQVADNFIKICKVDDDDYAECLLKVCLEKNIKLVIPTIDTELLILSKNKEKFLNHNITIVISDKGLIKSCNNKIKTHSLFRDLNISVAEEYSKQDYKLPMFVKPLKGSGSNNNFIIRKESQISKHLLNKKSLRFFEYFDKAIYDEYTCDLYYDVNSNLKCVIPRKRIETRAGEVSKGVTKRNLLKTYIDKNLSLLKGAIGCITIQFFLHKATNEIKGIEINPRFGGGFPLSYLAGGNYPKWIIQEFMLNEKIEYFDGWEDNLLMLRYDDEVLIKNYEN</sequence>
<comment type="caution">
    <text evidence="3">The sequence shown here is derived from an EMBL/GenBank/DDBJ whole genome shotgun (WGS) entry which is preliminary data.</text>
</comment>
<protein>
    <submittedName>
        <fullName evidence="3">ATP-grasp domain-containing protein</fullName>
    </submittedName>
</protein>
<dbReference type="Gene3D" id="3.30.1490.20">
    <property type="entry name" value="ATP-grasp fold, A domain"/>
    <property type="match status" value="1"/>
</dbReference>
<proteinExistence type="predicted"/>
<reference evidence="3 4" key="1">
    <citation type="submission" date="2022-01" db="EMBL/GenBank/DDBJ databases">
        <title>Draft genome sequence of Sabulilitoribacter multivorans KCTC 32326.</title>
        <authorList>
            <person name="Oh J.-S."/>
        </authorList>
    </citation>
    <scope>NUCLEOTIDE SEQUENCE [LARGE SCALE GENOMIC DNA]</scope>
    <source>
        <strain evidence="3 4">M-M16</strain>
    </source>
</reference>
<evidence type="ECO:0000313" key="3">
    <source>
        <dbReference type="EMBL" id="MCF7560042.1"/>
    </source>
</evidence>
<dbReference type="InterPro" id="IPR013815">
    <property type="entry name" value="ATP_grasp_subdomain_1"/>
</dbReference>
<dbReference type="Pfam" id="PF15632">
    <property type="entry name" value="ATPgrasp_Ter"/>
    <property type="match status" value="1"/>
</dbReference>
<dbReference type="InterPro" id="IPR011761">
    <property type="entry name" value="ATP-grasp"/>
</dbReference>
<evidence type="ECO:0000313" key="4">
    <source>
        <dbReference type="Proteomes" id="UP001200022"/>
    </source>
</evidence>
<dbReference type="RefSeq" id="WP_237230727.1">
    <property type="nucleotide sequence ID" value="NZ_JAKKDV010000002.1"/>
</dbReference>
<dbReference type="PROSITE" id="PS50975">
    <property type="entry name" value="ATP_GRASP"/>
    <property type="match status" value="1"/>
</dbReference>
<keyword evidence="1" id="KW-0547">Nucleotide-binding</keyword>
<gene>
    <name evidence="3" type="ORF">L3X39_05280</name>
</gene>
<keyword evidence="1" id="KW-0067">ATP-binding</keyword>
<dbReference type="EMBL" id="JAKKDV010000002">
    <property type="protein sequence ID" value="MCF7560042.1"/>
    <property type="molecule type" value="Genomic_DNA"/>
</dbReference>
<feature type="domain" description="ATP-grasp" evidence="2">
    <location>
        <begin position="108"/>
        <end position="291"/>
    </location>
</feature>
<keyword evidence="4" id="KW-1185">Reference proteome</keyword>
<name>A0ABS9IGZ5_9FLAO</name>
<evidence type="ECO:0000256" key="1">
    <source>
        <dbReference type="PROSITE-ProRule" id="PRU00409"/>
    </source>
</evidence>
<dbReference type="Gene3D" id="3.30.470.20">
    <property type="entry name" value="ATP-grasp fold, B domain"/>
    <property type="match status" value="1"/>
</dbReference>
<dbReference type="SUPFAM" id="SSF56059">
    <property type="entry name" value="Glutathione synthetase ATP-binding domain-like"/>
    <property type="match status" value="1"/>
</dbReference>